<dbReference type="EMBL" id="CACSLK010027773">
    <property type="protein sequence ID" value="CAA0829398.1"/>
    <property type="molecule type" value="Genomic_DNA"/>
</dbReference>
<reference evidence="2" key="1">
    <citation type="submission" date="2019-12" db="EMBL/GenBank/DDBJ databases">
        <authorList>
            <person name="Scholes J."/>
        </authorList>
    </citation>
    <scope>NUCLEOTIDE SEQUENCE</scope>
</reference>
<feature type="compositionally biased region" description="Polar residues" evidence="1">
    <location>
        <begin position="238"/>
        <end position="269"/>
    </location>
</feature>
<dbReference type="Proteomes" id="UP001153555">
    <property type="component" value="Unassembled WGS sequence"/>
</dbReference>
<dbReference type="OrthoDB" id="1917198at2759"/>
<protein>
    <recommendedName>
        <fullName evidence="4">FIP1[III]-like protein</fullName>
    </recommendedName>
</protein>
<dbReference type="PANTHER" id="PTHR36884:SF4">
    <property type="entry name" value="FIP1[III]-LIKE PROTEIN"/>
    <property type="match status" value="1"/>
</dbReference>
<gene>
    <name evidence="2" type="ORF">SHERM_24973</name>
</gene>
<feature type="region of interest" description="Disordered" evidence="1">
    <location>
        <begin position="156"/>
        <end position="175"/>
    </location>
</feature>
<dbReference type="InterPro" id="IPR044976">
    <property type="entry name" value="FIPS5/FIPS3-like"/>
</dbReference>
<dbReference type="AlphaFoldDB" id="A0A9N7RGD2"/>
<dbReference type="PANTHER" id="PTHR36884">
    <property type="entry name" value="FIP1[III]-LIKE PROTEIN"/>
    <property type="match status" value="1"/>
</dbReference>
<organism evidence="2 3">
    <name type="scientific">Striga hermonthica</name>
    <name type="common">Purple witchweed</name>
    <name type="synonym">Buchnera hermonthica</name>
    <dbReference type="NCBI Taxonomy" id="68872"/>
    <lineage>
        <taxon>Eukaryota</taxon>
        <taxon>Viridiplantae</taxon>
        <taxon>Streptophyta</taxon>
        <taxon>Embryophyta</taxon>
        <taxon>Tracheophyta</taxon>
        <taxon>Spermatophyta</taxon>
        <taxon>Magnoliopsida</taxon>
        <taxon>eudicotyledons</taxon>
        <taxon>Gunneridae</taxon>
        <taxon>Pentapetalae</taxon>
        <taxon>asterids</taxon>
        <taxon>lamiids</taxon>
        <taxon>Lamiales</taxon>
        <taxon>Orobanchaceae</taxon>
        <taxon>Buchnereae</taxon>
        <taxon>Striga</taxon>
    </lineage>
</organism>
<evidence type="ECO:0000313" key="3">
    <source>
        <dbReference type="Proteomes" id="UP001153555"/>
    </source>
</evidence>
<feature type="compositionally biased region" description="Low complexity" evidence="1">
    <location>
        <begin position="214"/>
        <end position="224"/>
    </location>
</feature>
<sequence length="849" mass="96770">MEEYDDDDFSDLYADVEVQAISAMSALNRLMEVPPDGDRIPDKYNATGGDGREDDVFSGAVIATKNGAFYKCADEGEDEGNGLTKSPMENGDFHGDKRSFDGSCGNTRSNFEFPAVNMRKCNGWDEEEDPNGSRRMNLKNDPLALKKRRVLDEMAPGAYKNGDDNMASDEDLCVGRGGGKIASERDCSHAYAHDTQCEVSECSSDGTHEDPETSNDTNRRTSSSLFSSEPSATEAESKSTQSEWSQDVQSSIRSRSPCASLSDNSYTDNSCKESKNRVCPVKESKRQHAKPSIGAGRDCKRLRSIIMKGSDEQKNFDDRSGQKTYNRRISRGEQGPKLNLCSKGKDMFYCYRSGSSVSYSNGFYSRGHSVYLENGGQNIHSSFKYGAGWRDSRDMSESRNIPNRSYKMEYEALKDDWYHDKRRHVRGNIEHSQIAMPKYSSAAGMRDNQFSNRYSMHFGRKSEGKYDSRFIEGKNGRYVSSGERNRDQPSLRYARDMANNGRGREISERGKRKHDCSLDSSYKSRYMKTTLDNDRRYIKHRPLTFYSNKEPCAPDREKHQRFDERQNQLFTNSYAMKRNMKPHDGRDNNFMERYHQRKVLHSNFNVYNSRHVDATKLHSEGLSYHSGRYSWDNMSGDKHAFGDVSELIDEREVGRHRINLMGDHSSQFDGSRSVQMHQGYLDSVDFRLVAEGKKITSEAGDHKIHGRHNLREWNYNRRPTNFKGSDGFKPENTVSEDSHKAHHAMNQKGEFLDIEEGQIITEENYGNGPVKCDIASKDVASNGDGVVKELGDDKILEIIAKMEKRRERFKEPIISGKDAEKICSPLFDLDIESADKGKLERPARKRRWV</sequence>
<proteinExistence type="predicted"/>
<name>A0A9N7RGD2_STRHE</name>
<evidence type="ECO:0008006" key="4">
    <source>
        <dbReference type="Google" id="ProtNLM"/>
    </source>
</evidence>
<keyword evidence="3" id="KW-1185">Reference proteome</keyword>
<feature type="compositionally biased region" description="Basic and acidic residues" evidence="1">
    <location>
        <begin position="270"/>
        <end position="286"/>
    </location>
</feature>
<feature type="region of interest" description="Disordered" evidence="1">
    <location>
        <begin position="122"/>
        <end position="141"/>
    </location>
</feature>
<evidence type="ECO:0000313" key="2">
    <source>
        <dbReference type="EMBL" id="CAA0829398.1"/>
    </source>
</evidence>
<feature type="region of interest" description="Disordered" evidence="1">
    <location>
        <begin position="198"/>
        <end position="295"/>
    </location>
</feature>
<comment type="caution">
    <text evidence="2">The sequence shown here is derived from an EMBL/GenBank/DDBJ whole genome shotgun (WGS) entry which is preliminary data.</text>
</comment>
<dbReference type="GO" id="GO:0006397">
    <property type="term" value="P:mRNA processing"/>
    <property type="evidence" value="ECO:0007669"/>
    <property type="project" value="InterPro"/>
</dbReference>
<accession>A0A9N7RGD2</accession>
<evidence type="ECO:0000256" key="1">
    <source>
        <dbReference type="SAM" id="MobiDB-lite"/>
    </source>
</evidence>